<dbReference type="Pfam" id="PF00795">
    <property type="entry name" value="CN_hydrolase"/>
    <property type="match status" value="1"/>
</dbReference>
<proteinExistence type="inferred from homology"/>
<dbReference type="CDD" id="cd07583">
    <property type="entry name" value="nitrilase_5"/>
    <property type="match status" value="1"/>
</dbReference>
<dbReference type="PANTHER" id="PTHR23088">
    <property type="entry name" value="NITRILASE-RELATED"/>
    <property type="match status" value="1"/>
</dbReference>
<dbReference type="EMBL" id="CP027569">
    <property type="protein sequence ID" value="AVO27237.1"/>
    <property type="molecule type" value="Genomic_DNA"/>
</dbReference>
<organism evidence="3 4">
    <name type="scientific">Megasphaera elsdenii</name>
    <dbReference type="NCBI Taxonomy" id="907"/>
    <lineage>
        <taxon>Bacteria</taxon>
        <taxon>Bacillati</taxon>
        <taxon>Bacillota</taxon>
        <taxon>Negativicutes</taxon>
        <taxon>Veillonellales</taxon>
        <taxon>Veillonellaceae</taxon>
        <taxon>Megasphaera</taxon>
    </lineage>
</organism>
<protein>
    <submittedName>
        <fullName evidence="3">Carbon-nitrogen family hydrolase</fullName>
    </submittedName>
</protein>
<evidence type="ECO:0000259" key="2">
    <source>
        <dbReference type="PROSITE" id="PS50263"/>
    </source>
</evidence>
<reference evidence="3 4" key="1">
    <citation type="journal article" date="2018" name="Genome Announc.">
        <title>Complete genomes of two Megasphaera elsdenii strains, NCIMB 702410 and ATCC 25940.</title>
        <authorList>
            <person name="Hatmaker E.A."/>
            <person name="O'Dell K."/>
            <person name="Riley L.A."/>
            <person name="Klingeman D.M."/>
            <person name="Guss A.M."/>
        </authorList>
    </citation>
    <scope>NUCLEOTIDE SEQUENCE [LARGE SCALE GENOMIC DNA]</scope>
    <source>
        <strain evidence="3 4">NCIMB702410</strain>
    </source>
</reference>
<dbReference type="RefSeq" id="WP_027895368.1">
    <property type="nucleotide sequence ID" value="NZ_CP027569.1"/>
</dbReference>
<sequence>MKISLIQFPIVTGDRQANFAQVRSHVHTAAAAGSDLAVLPELWDLSFYPPDVFDLADEGGRQGREFLQDLAASCHIQLVGGSLVRRQQGKLYNTTYIIDEEGNIVSSYDKCHLFTPGGEEKVFTPGDHLNTFFLGDVPMASITCYDLRFGEWVRMAALAGAKILFVPAAWPHPRLAHWQILNRARAIENQLFVVAVNSCGTCGDYHFCGHSMIIDPWGEVLAEGGDGEVVVTGEIDLSVIDDIRSRINVFRDRRPELYQLEGKR</sequence>
<dbReference type="Proteomes" id="UP000238358">
    <property type="component" value="Chromosome"/>
</dbReference>
<evidence type="ECO:0000313" key="3">
    <source>
        <dbReference type="EMBL" id="AVO27237.1"/>
    </source>
</evidence>
<dbReference type="PROSITE" id="PS50263">
    <property type="entry name" value="CN_HYDROLASE"/>
    <property type="match status" value="1"/>
</dbReference>
<dbReference type="PANTHER" id="PTHR23088:SF27">
    <property type="entry name" value="DEAMINATED GLUTATHIONE AMIDASE"/>
    <property type="match status" value="1"/>
</dbReference>
<dbReference type="AlphaFoldDB" id="A0A2S0M727"/>
<dbReference type="OrthoDB" id="9811121at2"/>
<comment type="similarity">
    <text evidence="1">Belongs to the carbon-nitrogen hydrolase superfamily. NIT1/NIT2 family.</text>
</comment>
<feature type="domain" description="CN hydrolase" evidence="2">
    <location>
        <begin position="1"/>
        <end position="237"/>
    </location>
</feature>
<keyword evidence="3" id="KW-0378">Hydrolase</keyword>
<evidence type="ECO:0000313" key="4">
    <source>
        <dbReference type="Proteomes" id="UP000238358"/>
    </source>
</evidence>
<dbReference type="InterPro" id="IPR003010">
    <property type="entry name" value="C-N_Hydrolase"/>
</dbReference>
<dbReference type="SUPFAM" id="SSF56317">
    <property type="entry name" value="Carbon-nitrogen hydrolase"/>
    <property type="match status" value="1"/>
</dbReference>
<gene>
    <name evidence="3" type="ORF">C6Y28_06295</name>
</gene>
<dbReference type="InterPro" id="IPR036526">
    <property type="entry name" value="C-N_Hydrolase_sf"/>
</dbReference>
<name>A0A2S0M727_MEGEL</name>
<evidence type="ECO:0000256" key="1">
    <source>
        <dbReference type="ARBA" id="ARBA00010613"/>
    </source>
</evidence>
<dbReference type="Gene3D" id="3.60.110.10">
    <property type="entry name" value="Carbon-nitrogen hydrolase"/>
    <property type="match status" value="1"/>
</dbReference>
<dbReference type="GO" id="GO:0016787">
    <property type="term" value="F:hydrolase activity"/>
    <property type="evidence" value="ECO:0007669"/>
    <property type="project" value="UniProtKB-KW"/>
</dbReference>
<accession>A0A2S0M727</accession>